<dbReference type="EC" id="5.2.1.8" evidence="6"/>
<dbReference type="InterPro" id="IPR000774">
    <property type="entry name" value="PPIase_FKBP_N"/>
</dbReference>
<dbReference type="FunFam" id="3.10.50.40:FF:000006">
    <property type="entry name" value="Peptidyl-prolyl cis-trans isomerase"/>
    <property type="match status" value="1"/>
</dbReference>
<keyword evidence="7" id="KW-0732">Signal</keyword>
<dbReference type="PANTHER" id="PTHR43811">
    <property type="entry name" value="FKBP-TYPE PEPTIDYL-PROLYL CIS-TRANS ISOMERASE FKPA"/>
    <property type="match status" value="1"/>
</dbReference>
<evidence type="ECO:0000256" key="4">
    <source>
        <dbReference type="ARBA" id="ARBA00023235"/>
    </source>
</evidence>
<feature type="domain" description="PPIase FKBP-type" evidence="8">
    <location>
        <begin position="227"/>
        <end position="312"/>
    </location>
</feature>
<organism evidence="9 10">
    <name type="scientific">Bacteroides luti</name>
    <dbReference type="NCBI Taxonomy" id="1297750"/>
    <lineage>
        <taxon>Bacteria</taxon>
        <taxon>Pseudomonadati</taxon>
        <taxon>Bacteroidota</taxon>
        <taxon>Bacteroidia</taxon>
        <taxon>Bacteroidales</taxon>
        <taxon>Bacteroidaceae</taxon>
        <taxon>Bacteroides</taxon>
    </lineage>
</organism>
<dbReference type="SUPFAM" id="SSF54534">
    <property type="entry name" value="FKBP-like"/>
    <property type="match status" value="1"/>
</dbReference>
<dbReference type="PROSITE" id="PS50059">
    <property type="entry name" value="FKBP_PPIASE"/>
    <property type="match status" value="1"/>
</dbReference>
<evidence type="ECO:0000256" key="6">
    <source>
        <dbReference type="RuleBase" id="RU003915"/>
    </source>
</evidence>
<feature type="signal peptide" evidence="7">
    <location>
        <begin position="1"/>
        <end position="22"/>
    </location>
</feature>
<feature type="chain" id="PRO_5012228795" description="Peptidyl-prolyl cis-trans isomerase" evidence="7">
    <location>
        <begin position="23"/>
        <end position="313"/>
    </location>
</feature>
<sequence length="313" mass="34523">MKKLLLLAAVLCVQGNVMDINAQTKGTKVKQKNKATEKQVKLEVAKTVKPVVIKNQMDSLAYTMGMAQTQGLRDYLTGKMEMDTAYFDDFIRGLKEVATSTDKKQNAYHLGILIGQQLNSQMLKGVNEEIFGKETTQSIDKDLYLEGFIAGTMGKGGIISVDAAQKYVQENMEKIKDKNLEQQYGANKEAGIKFLAENKTKEGVVTTASGLQYKIITKGTGEIPTADSKVKVHYKGTLLDGTEFDSSYKRNEPATFGAGQVIKGWTEALTLMPVGSKWELYIPYDLAYGSRDAGPIKPFSTLIFEVELLGIEK</sequence>
<dbReference type="RefSeq" id="WP_139261183.1">
    <property type="nucleotide sequence ID" value="NZ_FQTV01000001.1"/>
</dbReference>
<proteinExistence type="inferred from homology"/>
<evidence type="ECO:0000256" key="2">
    <source>
        <dbReference type="ARBA" id="ARBA00006577"/>
    </source>
</evidence>
<keyword evidence="3 5" id="KW-0697">Rotamase</keyword>
<evidence type="ECO:0000256" key="5">
    <source>
        <dbReference type="PROSITE-ProRule" id="PRU00277"/>
    </source>
</evidence>
<name>A0A1M4T800_9BACE</name>
<comment type="catalytic activity">
    <reaction evidence="1 5 6">
        <text>[protein]-peptidylproline (omega=180) = [protein]-peptidylproline (omega=0)</text>
        <dbReference type="Rhea" id="RHEA:16237"/>
        <dbReference type="Rhea" id="RHEA-COMP:10747"/>
        <dbReference type="Rhea" id="RHEA-COMP:10748"/>
        <dbReference type="ChEBI" id="CHEBI:83833"/>
        <dbReference type="ChEBI" id="CHEBI:83834"/>
        <dbReference type="EC" id="5.2.1.8"/>
    </reaction>
</comment>
<dbReference type="InterPro" id="IPR046357">
    <property type="entry name" value="PPIase_dom_sf"/>
</dbReference>
<dbReference type="AlphaFoldDB" id="A0A1M4T800"/>
<dbReference type="Gene3D" id="3.10.50.40">
    <property type="match status" value="1"/>
</dbReference>
<evidence type="ECO:0000256" key="1">
    <source>
        <dbReference type="ARBA" id="ARBA00000971"/>
    </source>
</evidence>
<accession>A0A1M4T800</accession>
<comment type="similarity">
    <text evidence="2 6">Belongs to the FKBP-type PPIase family.</text>
</comment>
<evidence type="ECO:0000256" key="3">
    <source>
        <dbReference type="ARBA" id="ARBA00023110"/>
    </source>
</evidence>
<reference evidence="9 10" key="1">
    <citation type="submission" date="2016-11" db="EMBL/GenBank/DDBJ databases">
        <authorList>
            <person name="Jaros S."/>
            <person name="Januszkiewicz K."/>
            <person name="Wedrychowicz H."/>
        </authorList>
    </citation>
    <scope>NUCLEOTIDE SEQUENCE [LARGE SCALE GENOMIC DNA]</scope>
    <source>
        <strain evidence="9 10">DSM 26991</strain>
    </source>
</reference>
<dbReference type="InterPro" id="IPR036944">
    <property type="entry name" value="PPIase_FKBP_N_sf"/>
</dbReference>
<dbReference type="Pfam" id="PF01346">
    <property type="entry name" value="FKBP_N"/>
    <property type="match status" value="1"/>
</dbReference>
<evidence type="ECO:0000259" key="8">
    <source>
        <dbReference type="PROSITE" id="PS50059"/>
    </source>
</evidence>
<dbReference type="GO" id="GO:0003755">
    <property type="term" value="F:peptidyl-prolyl cis-trans isomerase activity"/>
    <property type="evidence" value="ECO:0007669"/>
    <property type="project" value="UniProtKB-UniRule"/>
</dbReference>
<protein>
    <recommendedName>
        <fullName evidence="6">Peptidyl-prolyl cis-trans isomerase</fullName>
        <ecNumber evidence="6">5.2.1.8</ecNumber>
    </recommendedName>
</protein>
<keyword evidence="4 5" id="KW-0413">Isomerase</keyword>
<dbReference type="EMBL" id="FQTV01000001">
    <property type="protein sequence ID" value="SHE40514.1"/>
    <property type="molecule type" value="Genomic_DNA"/>
</dbReference>
<dbReference type="PANTHER" id="PTHR43811:SF19">
    <property type="entry name" value="39 KDA FK506-BINDING NUCLEAR PROTEIN"/>
    <property type="match status" value="1"/>
</dbReference>
<evidence type="ECO:0000313" key="9">
    <source>
        <dbReference type="EMBL" id="SHE40514.1"/>
    </source>
</evidence>
<dbReference type="InterPro" id="IPR001179">
    <property type="entry name" value="PPIase_FKBP_dom"/>
</dbReference>
<evidence type="ECO:0000256" key="7">
    <source>
        <dbReference type="SAM" id="SignalP"/>
    </source>
</evidence>
<dbReference type="Gene3D" id="1.10.287.460">
    <property type="entry name" value="Peptidyl-prolyl cis-trans isomerase, FKBP-type, N-terminal domain"/>
    <property type="match status" value="1"/>
</dbReference>
<keyword evidence="10" id="KW-1185">Reference proteome</keyword>
<gene>
    <name evidence="9" type="ORF">SAMN05444405_101303</name>
</gene>
<evidence type="ECO:0000313" key="10">
    <source>
        <dbReference type="Proteomes" id="UP000184509"/>
    </source>
</evidence>
<dbReference type="Proteomes" id="UP000184509">
    <property type="component" value="Unassembled WGS sequence"/>
</dbReference>
<dbReference type="Pfam" id="PF00254">
    <property type="entry name" value="FKBP_C"/>
    <property type="match status" value="1"/>
</dbReference>
<dbReference type="GO" id="GO:0006457">
    <property type="term" value="P:protein folding"/>
    <property type="evidence" value="ECO:0007669"/>
    <property type="project" value="InterPro"/>
</dbReference>
<dbReference type="OrthoDB" id="9814548at2"/>
<dbReference type="STRING" id="1297750.SAMN05444405_101303"/>